<sequence>MPLDTIGSIAVHIDLTFGLTGNVSGTMVDTVDMNRISVQNFTGASIGSNAISEEFQNVITQFSKADAIDAVNAQKGGEKTKLAELSIDDSGDQVSAKQWRDAGNSSLKALGRTYGVARSIGAR</sequence>
<evidence type="ECO:0000313" key="1">
    <source>
        <dbReference type="EMBL" id="KKL81185.1"/>
    </source>
</evidence>
<gene>
    <name evidence="1" type="ORF">LCGC14_1997290</name>
</gene>
<dbReference type="EMBL" id="LAZR01022638">
    <property type="protein sequence ID" value="KKL81185.1"/>
    <property type="molecule type" value="Genomic_DNA"/>
</dbReference>
<dbReference type="AlphaFoldDB" id="A0A0F9HHR5"/>
<comment type="caution">
    <text evidence="1">The sequence shown here is derived from an EMBL/GenBank/DDBJ whole genome shotgun (WGS) entry which is preliminary data.</text>
</comment>
<organism evidence="1">
    <name type="scientific">marine sediment metagenome</name>
    <dbReference type="NCBI Taxonomy" id="412755"/>
    <lineage>
        <taxon>unclassified sequences</taxon>
        <taxon>metagenomes</taxon>
        <taxon>ecological metagenomes</taxon>
    </lineage>
</organism>
<protein>
    <submittedName>
        <fullName evidence="1">Uncharacterized protein</fullName>
    </submittedName>
</protein>
<accession>A0A0F9HHR5</accession>
<proteinExistence type="predicted"/>
<name>A0A0F9HHR5_9ZZZZ</name>
<reference evidence="1" key="1">
    <citation type="journal article" date="2015" name="Nature">
        <title>Complex archaea that bridge the gap between prokaryotes and eukaryotes.</title>
        <authorList>
            <person name="Spang A."/>
            <person name="Saw J.H."/>
            <person name="Jorgensen S.L."/>
            <person name="Zaremba-Niedzwiedzka K."/>
            <person name="Martijn J."/>
            <person name="Lind A.E."/>
            <person name="van Eijk R."/>
            <person name="Schleper C."/>
            <person name="Guy L."/>
            <person name="Ettema T.J."/>
        </authorList>
    </citation>
    <scope>NUCLEOTIDE SEQUENCE</scope>
</reference>